<feature type="domain" description="TsaA-like" evidence="3">
    <location>
        <begin position="7"/>
        <end position="131"/>
    </location>
</feature>
<accession>A0A2U2B5C3</accession>
<comment type="caution">
    <text evidence="4">The sequence shown here is derived from an EMBL/GenBank/DDBJ whole genome shotgun (WGS) entry which is preliminary data.</text>
</comment>
<dbReference type="RefSeq" id="WP_109265618.1">
    <property type="nucleotide sequence ID" value="NZ_QEWP01000017.1"/>
</dbReference>
<reference evidence="4 5" key="1">
    <citation type="submission" date="2018-05" db="EMBL/GenBank/DDBJ databases">
        <title>Marinilabilia rubrum sp. nov., isolated from saltern sediment.</title>
        <authorList>
            <person name="Zhang R."/>
        </authorList>
    </citation>
    <scope>NUCLEOTIDE SEQUENCE [LARGE SCALE GENOMIC DNA]</scope>
    <source>
        <strain evidence="4 5">WTE16</strain>
    </source>
</reference>
<dbReference type="PROSITE" id="PS51668">
    <property type="entry name" value="TSAA_2"/>
    <property type="match status" value="1"/>
</dbReference>
<evidence type="ECO:0000256" key="2">
    <source>
        <dbReference type="ARBA" id="ARBA00033753"/>
    </source>
</evidence>
<proteinExistence type="inferred from homology"/>
<dbReference type="PANTHER" id="PTHR12818">
    <property type="entry name" value="TRNA (ADENINE(37)-N6)-METHYLTRANSFERASE"/>
    <property type="match status" value="1"/>
</dbReference>
<dbReference type="Gene3D" id="2.40.30.70">
    <property type="entry name" value="YaeB-like"/>
    <property type="match status" value="1"/>
</dbReference>
<dbReference type="GO" id="GO:0032259">
    <property type="term" value="P:methylation"/>
    <property type="evidence" value="ECO:0007669"/>
    <property type="project" value="UniProtKB-KW"/>
</dbReference>
<comment type="similarity">
    <text evidence="2">Belongs to the tRNA methyltransferase O family.</text>
</comment>
<keyword evidence="4" id="KW-0808">Transferase</keyword>
<dbReference type="AlphaFoldDB" id="A0A2U2B5C3"/>
<protein>
    <submittedName>
        <fullName evidence="4">tRNA (N6-threonylcarbamoyladenosine(37)-N6)-methyltransferase TrmO</fullName>
    </submittedName>
</protein>
<keyword evidence="1" id="KW-0949">S-adenosyl-L-methionine</keyword>
<gene>
    <name evidence="4" type="ORF">DDZ16_16680</name>
</gene>
<evidence type="ECO:0000259" key="3">
    <source>
        <dbReference type="PROSITE" id="PS51668"/>
    </source>
</evidence>
<dbReference type="OrthoDB" id="9804309at2"/>
<dbReference type="InterPro" id="IPR036414">
    <property type="entry name" value="YaeB_N_sf"/>
</dbReference>
<dbReference type="EMBL" id="QEWP01000017">
    <property type="protein sequence ID" value="PWD98267.1"/>
    <property type="molecule type" value="Genomic_DNA"/>
</dbReference>
<dbReference type="Proteomes" id="UP000244956">
    <property type="component" value="Unassembled WGS sequence"/>
</dbReference>
<dbReference type="GO" id="GO:0008168">
    <property type="term" value="F:methyltransferase activity"/>
    <property type="evidence" value="ECO:0007669"/>
    <property type="project" value="UniProtKB-KW"/>
</dbReference>
<keyword evidence="5" id="KW-1185">Reference proteome</keyword>
<dbReference type="SUPFAM" id="SSF118196">
    <property type="entry name" value="YaeB-like"/>
    <property type="match status" value="1"/>
</dbReference>
<dbReference type="InterPro" id="IPR023370">
    <property type="entry name" value="TrmO-like_N"/>
</dbReference>
<evidence type="ECO:0000256" key="1">
    <source>
        <dbReference type="ARBA" id="ARBA00022691"/>
    </source>
</evidence>
<keyword evidence="4" id="KW-0489">Methyltransferase</keyword>
<evidence type="ECO:0000313" key="4">
    <source>
        <dbReference type="EMBL" id="PWD98267.1"/>
    </source>
</evidence>
<evidence type="ECO:0000313" key="5">
    <source>
        <dbReference type="Proteomes" id="UP000244956"/>
    </source>
</evidence>
<sequence length="159" mass="18313">METTFQVSAIGKVKLLSGKKVILLESKYLAGLTQIEGFSHLQILWWAHLTDNPQNREKLIAEKLFKNAPDITGIFCTRSPVRPNPIMISTIKVERVDTDKGIIHTPFIDAETDSPVLDIKPYFPMERVKNCKVPKWFDHWPKWAEDSVDFDWSNEINFG</sequence>
<dbReference type="InterPro" id="IPR040372">
    <property type="entry name" value="YaeB-like"/>
</dbReference>
<dbReference type="InterPro" id="IPR036413">
    <property type="entry name" value="YaeB-like_sf"/>
</dbReference>
<dbReference type="PANTHER" id="PTHR12818:SF0">
    <property type="entry name" value="TRNA (ADENINE(37)-N6)-METHYLTRANSFERASE"/>
    <property type="match status" value="1"/>
</dbReference>
<dbReference type="Pfam" id="PF01980">
    <property type="entry name" value="TrmO_N"/>
    <property type="match status" value="1"/>
</dbReference>
<organism evidence="4 5">
    <name type="scientific">Marinilabilia rubra</name>
    <dbReference type="NCBI Taxonomy" id="2162893"/>
    <lineage>
        <taxon>Bacteria</taxon>
        <taxon>Pseudomonadati</taxon>
        <taxon>Bacteroidota</taxon>
        <taxon>Bacteroidia</taxon>
        <taxon>Marinilabiliales</taxon>
        <taxon>Marinilabiliaceae</taxon>
        <taxon>Marinilabilia</taxon>
    </lineage>
</organism>
<name>A0A2U2B5C3_9BACT</name>